<proteinExistence type="predicted"/>
<protein>
    <submittedName>
        <fullName evidence="1">Uncharacterized protein</fullName>
    </submittedName>
</protein>
<keyword evidence="2" id="KW-1185">Reference proteome</keyword>
<accession>A0A4R1PNE4</accession>
<dbReference type="Proteomes" id="UP000295063">
    <property type="component" value="Unassembled WGS sequence"/>
</dbReference>
<name>A0A4R1PNE4_9FIRM</name>
<dbReference type="AlphaFoldDB" id="A0A4R1PNE4"/>
<evidence type="ECO:0000313" key="2">
    <source>
        <dbReference type="Proteomes" id="UP000295063"/>
    </source>
</evidence>
<dbReference type="EMBL" id="SLUI01000023">
    <property type="protein sequence ID" value="TCL32204.1"/>
    <property type="molecule type" value="Genomic_DNA"/>
</dbReference>
<dbReference type="RefSeq" id="WP_132083516.1">
    <property type="nucleotide sequence ID" value="NZ_SLUI01000023.1"/>
</dbReference>
<organism evidence="1 2">
    <name type="scientific">Anaerospora hongkongensis</name>
    <dbReference type="NCBI Taxonomy" id="244830"/>
    <lineage>
        <taxon>Bacteria</taxon>
        <taxon>Bacillati</taxon>
        <taxon>Bacillota</taxon>
        <taxon>Negativicutes</taxon>
        <taxon>Selenomonadales</taxon>
        <taxon>Sporomusaceae</taxon>
        <taxon>Anaerospora</taxon>
    </lineage>
</organism>
<comment type="caution">
    <text evidence="1">The sequence shown here is derived from an EMBL/GenBank/DDBJ whole genome shotgun (WGS) entry which is preliminary data.</text>
</comment>
<gene>
    <name evidence="1" type="ORF">EV210_12324</name>
</gene>
<sequence>MDFTTMDDLKIFEKITGLTTKEINALRTWASRQSLTLFLMEVEGAKDEARTLLSNRCINVLKVKTNSFPKKEHYPVALTLIAYAIVKGKMTTNPYRLADDTEAMRQIDIRVSRMDAVKSEKKRMSKKSAYNKIRNELVPLIKILRTVQKLSWQGVADYLRKHEEVSVNKDYLRRTIKAIEEENQLHKELFGAK</sequence>
<reference evidence="1 2" key="1">
    <citation type="submission" date="2019-03" db="EMBL/GenBank/DDBJ databases">
        <title>Genomic Encyclopedia of Type Strains, Phase IV (KMG-IV): sequencing the most valuable type-strain genomes for metagenomic binning, comparative biology and taxonomic classification.</title>
        <authorList>
            <person name="Goeker M."/>
        </authorList>
    </citation>
    <scope>NUCLEOTIDE SEQUENCE [LARGE SCALE GENOMIC DNA]</scope>
    <source>
        <strain evidence="1 2">DSM 15969</strain>
    </source>
</reference>
<evidence type="ECO:0000313" key="1">
    <source>
        <dbReference type="EMBL" id="TCL32204.1"/>
    </source>
</evidence>